<evidence type="ECO:0000256" key="1">
    <source>
        <dbReference type="ARBA" id="ARBA00005162"/>
    </source>
</evidence>
<feature type="compositionally biased region" description="Low complexity" evidence="11">
    <location>
        <begin position="400"/>
        <end position="416"/>
    </location>
</feature>
<dbReference type="GO" id="GO:0006559">
    <property type="term" value="P:L-phenylalanine catabolic process"/>
    <property type="evidence" value="ECO:0007669"/>
    <property type="project" value="UniProtKB-KW"/>
</dbReference>
<dbReference type="SUPFAM" id="SSF54593">
    <property type="entry name" value="Glyoxalase/Bleomycin resistance protein/Dihydroxybiphenyl dioxygenase"/>
    <property type="match status" value="1"/>
</dbReference>
<dbReference type="PIRSF" id="PIRSF009283">
    <property type="entry name" value="HPP_dOase"/>
    <property type="match status" value="1"/>
</dbReference>
<dbReference type="CDD" id="cd07250">
    <property type="entry name" value="HPPD_C_like"/>
    <property type="match status" value="1"/>
</dbReference>
<dbReference type="InterPro" id="IPR005956">
    <property type="entry name" value="4OHPhenylPyrv_dOase"/>
</dbReference>
<dbReference type="PROSITE" id="PS51819">
    <property type="entry name" value="VOC"/>
    <property type="match status" value="2"/>
</dbReference>
<evidence type="ECO:0000313" key="13">
    <source>
        <dbReference type="EMBL" id="KAG0687171.1"/>
    </source>
</evidence>
<dbReference type="GO" id="GO:0003868">
    <property type="term" value="F:4-hydroxyphenylpyruvate dioxygenase activity"/>
    <property type="evidence" value="ECO:0007669"/>
    <property type="project" value="InterPro"/>
</dbReference>
<keyword evidence="6" id="KW-0828">Tyrosine catabolism</keyword>
<feature type="binding site" evidence="10">
    <location>
        <position position="272"/>
    </location>
    <ligand>
        <name>Fe cation</name>
        <dbReference type="ChEBI" id="CHEBI:24875"/>
    </ligand>
</feature>
<feature type="binding site" evidence="10">
    <location>
        <position position="356"/>
    </location>
    <ligand>
        <name>Fe cation</name>
        <dbReference type="ChEBI" id="CHEBI:24875"/>
    </ligand>
</feature>
<keyword evidence="14" id="KW-1185">Reference proteome</keyword>
<dbReference type="PANTHER" id="PTHR11959:SF1">
    <property type="entry name" value="4-HYDROXYPHENYLPYRUVATE DIOXYGENASE"/>
    <property type="match status" value="1"/>
</dbReference>
<evidence type="ECO:0000256" key="7">
    <source>
        <dbReference type="ARBA" id="ARBA00023004"/>
    </source>
</evidence>
<comment type="caution">
    <text evidence="13">The sequence shown here is derived from an EMBL/GenBank/DDBJ whole genome shotgun (WGS) entry which is preliminary data.</text>
</comment>
<dbReference type="AlphaFoldDB" id="A0A9P6WHD4"/>
<evidence type="ECO:0000313" key="14">
    <source>
        <dbReference type="Proteomes" id="UP000697127"/>
    </source>
</evidence>
<keyword evidence="7 10" id="KW-0408">Iron</keyword>
<proteinExistence type="inferred from homology"/>
<dbReference type="InterPro" id="IPR037523">
    <property type="entry name" value="VOC_core"/>
</dbReference>
<dbReference type="CDD" id="cd08342">
    <property type="entry name" value="HPPD_N_like"/>
    <property type="match status" value="1"/>
</dbReference>
<comment type="cofactor">
    <cofactor evidence="10">
        <name>Fe cation</name>
        <dbReference type="ChEBI" id="CHEBI:24875"/>
    </cofactor>
    <text evidence="10">Binds 1 Fe cation per subunit.</text>
</comment>
<feature type="domain" description="VOC" evidence="12">
    <location>
        <begin position="186"/>
        <end position="345"/>
    </location>
</feature>
<dbReference type="InterPro" id="IPR029068">
    <property type="entry name" value="Glyas_Bleomycin-R_OHBP_Dase"/>
</dbReference>
<comment type="pathway">
    <text evidence="1">Amino-acid degradation; L-phenylalanine degradation; acetoacetate and fumarate from L-phenylalanine: step 3/6.</text>
</comment>
<dbReference type="NCBIfam" id="TIGR01263">
    <property type="entry name" value="4HPPD"/>
    <property type="match status" value="1"/>
</dbReference>
<dbReference type="InterPro" id="IPR041736">
    <property type="entry name" value="4OHPhenylPyrv_dOase_N"/>
</dbReference>
<evidence type="ECO:0000256" key="11">
    <source>
        <dbReference type="SAM" id="MobiDB-lite"/>
    </source>
</evidence>
<name>A0A9P6WHD4_9ASCO</name>
<protein>
    <recommendedName>
        <fullName evidence="3 9">4-hydroxyphenylpyruvate dioxygenase</fullName>
    </recommendedName>
</protein>
<dbReference type="FunFam" id="3.10.180.10:FF:000001">
    <property type="entry name" value="4-hydroxyphenylpyruvate dioxygenase"/>
    <property type="match status" value="1"/>
</dbReference>
<dbReference type="OrthoDB" id="414569at2759"/>
<evidence type="ECO:0000256" key="3">
    <source>
        <dbReference type="ARBA" id="ARBA00013222"/>
    </source>
</evidence>
<dbReference type="Gene3D" id="3.10.180.10">
    <property type="entry name" value="2,3-Dihydroxybiphenyl 1,2-Dioxygenase, domain 1"/>
    <property type="match status" value="2"/>
</dbReference>
<reference evidence="13" key="1">
    <citation type="submission" date="2020-11" db="EMBL/GenBank/DDBJ databases">
        <title>Kefir isolates.</title>
        <authorList>
            <person name="Marcisauskas S."/>
            <person name="Kim Y."/>
            <person name="Blasche S."/>
        </authorList>
    </citation>
    <scope>NUCLEOTIDE SEQUENCE</scope>
    <source>
        <strain evidence="13">Olga-1</strain>
    </source>
</reference>
<keyword evidence="8" id="KW-0585">Phenylalanine catabolism</keyword>
<feature type="region of interest" description="Disordered" evidence="11">
    <location>
        <begin position="396"/>
        <end position="427"/>
    </location>
</feature>
<comment type="similarity">
    <text evidence="2 9">Belongs to the 4HPPD family.</text>
</comment>
<dbReference type="GO" id="GO:0046872">
    <property type="term" value="F:metal ion binding"/>
    <property type="evidence" value="ECO:0007669"/>
    <property type="project" value="UniProtKB-KW"/>
</dbReference>
<dbReference type="InterPro" id="IPR004360">
    <property type="entry name" value="Glyas_Fos-R_dOase_dom"/>
</dbReference>
<dbReference type="InterPro" id="IPR041735">
    <property type="entry name" value="4OHPhenylPyrv_dOase_C"/>
</dbReference>
<dbReference type="GO" id="GO:0006572">
    <property type="term" value="P:L-tyrosine catabolic process"/>
    <property type="evidence" value="ECO:0007669"/>
    <property type="project" value="UniProtKB-KW"/>
</dbReference>
<sequence length="441" mass="50151">MTIEIHPSVSTSSICTDFDHVIFYVSSPKLVANYLCKTFGFKIYAYKGLETGSRDISATVINNGNVYFILMGAIRPLHKQPKDQLIDNIHKHIATHGDSVKDVAFKTSNINLMINHLKNLNKLDIIIDGPNELIDNFGTIKTLTIKGFNDTIHTLIDRSNYNGFLPGYKLINDSNDLQNSFIKMDVIDHCVQNQDWNQMINTCNFYKEIFNFHVFWSVDENQIFTQYSALKSTVMTNENESIKMPVNEPAIGLKKSQIEEFIEFNNGSGIQHIAIKVDNIIDTIKKMRDSGAEFIKVPDEYYINLENRLKQNKHPKIKETLKSVKKLGILVDFDENGYLLQLFTKPIFERPSFFFEIIQRCNHNGFGAGNFKGLFEVLEKDQEKRGNLTLQDVTDRTKGLSLSSPSPSSSLSPSPSQQKLKNKAKKEITDDDIADAVNYLA</sequence>
<gene>
    <name evidence="13" type="ORF">C6P40_002778</name>
</gene>
<evidence type="ECO:0000259" key="12">
    <source>
        <dbReference type="PROSITE" id="PS51819"/>
    </source>
</evidence>
<dbReference type="Pfam" id="PF00903">
    <property type="entry name" value="Glyoxalase"/>
    <property type="match status" value="1"/>
</dbReference>
<feature type="binding site" evidence="10">
    <location>
        <position position="189"/>
    </location>
    <ligand>
        <name>Fe cation</name>
        <dbReference type="ChEBI" id="CHEBI:24875"/>
    </ligand>
</feature>
<evidence type="ECO:0000256" key="4">
    <source>
        <dbReference type="ARBA" id="ARBA00022723"/>
    </source>
</evidence>
<evidence type="ECO:0000256" key="5">
    <source>
        <dbReference type="ARBA" id="ARBA00022737"/>
    </source>
</evidence>
<dbReference type="Proteomes" id="UP000697127">
    <property type="component" value="Unassembled WGS sequence"/>
</dbReference>
<keyword evidence="4 10" id="KW-0479">Metal-binding</keyword>
<feature type="domain" description="VOC" evidence="12">
    <location>
        <begin position="17"/>
        <end position="158"/>
    </location>
</feature>
<evidence type="ECO:0000256" key="2">
    <source>
        <dbReference type="ARBA" id="ARBA00005877"/>
    </source>
</evidence>
<evidence type="ECO:0000256" key="10">
    <source>
        <dbReference type="PIRSR" id="PIRSR009283-1"/>
    </source>
</evidence>
<accession>A0A9P6WHD4</accession>
<dbReference type="EMBL" id="PUHW01000304">
    <property type="protein sequence ID" value="KAG0687171.1"/>
    <property type="molecule type" value="Genomic_DNA"/>
</dbReference>
<organism evidence="13 14">
    <name type="scientific">Pichia californica</name>
    <dbReference type="NCBI Taxonomy" id="460514"/>
    <lineage>
        <taxon>Eukaryota</taxon>
        <taxon>Fungi</taxon>
        <taxon>Dikarya</taxon>
        <taxon>Ascomycota</taxon>
        <taxon>Saccharomycotina</taxon>
        <taxon>Pichiomycetes</taxon>
        <taxon>Pichiales</taxon>
        <taxon>Pichiaceae</taxon>
        <taxon>Pichia</taxon>
    </lineage>
</organism>
<evidence type="ECO:0000256" key="8">
    <source>
        <dbReference type="ARBA" id="ARBA00023232"/>
    </source>
</evidence>
<evidence type="ECO:0000256" key="9">
    <source>
        <dbReference type="PIRNR" id="PIRNR009283"/>
    </source>
</evidence>
<keyword evidence="5" id="KW-0677">Repeat</keyword>
<dbReference type="PANTHER" id="PTHR11959">
    <property type="entry name" value="4-HYDROXYPHENYLPYRUVATE DIOXYGENASE"/>
    <property type="match status" value="1"/>
</dbReference>
<evidence type="ECO:0000256" key="6">
    <source>
        <dbReference type="ARBA" id="ARBA00022878"/>
    </source>
</evidence>